<dbReference type="CDD" id="cd16377">
    <property type="entry name" value="23S_rRNA_IVP_like"/>
    <property type="match status" value="1"/>
</dbReference>
<dbReference type="NCBIfam" id="TIGR02436">
    <property type="entry name" value="four helix bundle protein"/>
    <property type="match status" value="1"/>
</dbReference>
<sequence length="121" mass="14086">MGRHNFKKLKIWQEGMILVDETYKMTKGFPDVEKFNLVSQLIRCAVSIPSNIAEGTSKSTNKHFNKYIECSLGSSFEWETQLIVALNQKYISIETFQLLEYKIQQLQKMISKFQDGLNNRS</sequence>
<dbReference type="InterPro" id="IPR036583">
    <property type="entry name" value="23S_rRNA_IVS_sf"/>
</dbReference>
<dbReference type="Proteomes" id="UP000184031">
    <property type="component" value="Unassembled WGS sequence"/>
</dbReference>
<dbReference type="SUPFAM" id="SSF158446">
    <property type="entry name" value="IVS-encoded protein-like"/>
    <property type="match status" value="1"/>
</dbReference>
<dbReference type="OrthoDB" id="9811959at2"/>
<dbReference type="PANTHER" id="PTHR38471">
    <property type="entry name" value="FOUR HELIX BUNDLE PROTEIN"/>
    <property type="match status" value="1"/>
</dbReference>
<evidence type="ECO:0000313" key="1">
    <source>
        <dbReference type="EMBL" id="SHL41307.1"/>
    </source>
</evidence>
<comment type="caution">
    <text evidence="1">The sequence shown here is derived from an EMBL/GenBank/DDBJ whole genome shotgun (WGS) entry which is preliminary data.</text>
</comment>
<reference evidence="1 2" key="1">
    <citation type="submission" date="2016-11" db="EMBL/GenBank/DDBJ databases">
        <authorList>
            <person name="Varghese N."/>
            <person name="Submissions S."/>
        </authorList>
    </citation>
    <scope>NUCLEOTIDE SEQUENCE [LARGE SCALE GENOMIC DNA]</scope>
    <source>
        <strain evidence="1 2">CGMCC 1.12174</strain>
    </source>
</reference>
<accession>A0A3A1NZF2</accession>
<dbReference type="AlphaFoldDB" id="A0A1M7AF93"/>
<protein>
    <submittedName>
        <fullName evidence="1">Four helix bundle protein</fullName>
    </submittedName>
</protein>
<dbReference type="STRING" id="1055723.SAMN05216293_3390"/>
<dbReference type="InterPro" id="IPR012657">
    <property type="entry name" value="23S_rRNA-intervening_sequence"/>
</dbReference>
<evidence type="ECO:0000313" key="2">
    <source>
        <dbReference type="Proteomes" id="UP000184031"/>
    </source>
</evidence>
<proteinExistence type="predicted"/>
<dbReference type="EMBL" id="FRAT01000010">
    <property type="protein sequence ID" value="SHL41307.1"/>
    <property type="molecule type" value="Genomic_DNA"/>
</dbReference>
<name>A0A1M7AF93_9FLAO</name>
<dbReference type="Pfam" id="PF05635">
    <property type="entry name" value="23S_rRNA_IVP"/>
    <property type="match status" value="1"/>
</dbReference>
<dbReference type="PANTHER" id="PTHR38471:SF2">
    <property type="entry name" value="FOUR HELIX BUNDLE PROTEIN"/>
    <property type="match status" value="1"/>
</dbReference>
<organism evidence="1 2">
    <name type="scientific">Flagellimonas taeanensis</name>
    <dbReference type="NCBI Taxonomy" id="1005926"/>
    <lineage>
        <taxon>Bacteria</taxon>
        <taxon>Pseudomonadati</taxon>
        <taxon>Bacteroidota</taxon>
        <taxon>Flavobacteriia</taxon>
        <taxon>Flavobacteriales</taxon>
        <taxon>Flavobacteriaceae</taxon>
        <taxon>Flagellimonas</taxon>
    </lineage>
</organism>
<gene>
    <name evidence="1" type="ORF">SAMN05216293_3390</name>
</gene>
<accession>A0A1M7AF93</accession>
<dbReference type="RefSeq" id="WP_072882093.1">
    <property type="nucleotide sequence ID" value="NZ_FOKU01000009.1"/>
</dbReference>
<dbReference type="Gene3D" id="1.20.1440.60">
    <property type="entry name" value="23S rRNA-intervening sequence"/>
    <property type="match status" value="1"/>
</dbReference>